<evidence type="ECO:0000313" key="6">
    <source>
        <dbReference type="EMBL" id="AKV82386.1"/>
    </source>
</evidence>
<organism evidence="1 7">
    <name type="scientific">Metallosphaera sedula</name>
    <dbReference type="NCBI Taxonomy" id="43687"/>
    <lineage>
        <taxon>Archaea</taxon>
        <taxon>Thermoproteota</taxon>
        <taxon>Thermoprotei</taxon>
        <taxon>Sulfolobales</taxon>
        <taxon>Sulfolobaceae</taxon>
        <taxon>Metallosphaera</taxon>
    </lineage>
</organism>
<dbReference type="EMBL" id="CP008822">
    <property type="protein sequence ID" value="AIM26408.1"/>
    <property type="molecule type" value="Genomic_DNA"/>
</dbReference>
<evidence type="ECO:0000313" key="2">
    <source>
        <dbReference type="EMBL" id="AKV73410.1"/>
    </source>
</evidence>
<evidence type="ECO:0000313" key="12">
    <source>
        <dbReference type="Proteomes" id="UP000068832"/>
    </source>
</evidence>
<gene>
    <name evidence="1" type="ORF">HA72_0244</name>
    <name evidence="2" type="ORF">MsedA_0255</name>
    <name evidence="3" type="ORF">MsedB_0255</name>
    <name evidence="4" type="ORF">MsedC_0254</name>
    <name evidence="5" type="ORF">MsedD_0255</name>
    <name evidence="6" type="ORF">MsedE_0255</name>
</gene>
<accession>A0A088E351</accession>
<dbReference type="Proteomes" id="UP000062475">
    <property type="component" value="Chromosome"/>
</dbReference>
<dbReference type="Proteomes" id="UP000056255">
    <property type="component" value="Chromosome"/>
</dbReference>
<protein>
    <submittedName>
        <fullName evidence="1">Uncharacterized protein</fullName>
    </submittedName>
</protein>
<dbReference type="Proteomes" id="UP000068832">
    <property type="component" value="Chromosome"/>
</dbReference>
<dbReference type="Proteomes" id="UP000029084">
    <property type="component" value="Chromosome"/>
</dbReference>
<evidence type="ECO:0000313" key="7">
    <source>
        <dbReference type="Proteomes" id="UP000029084"/>
    </source>
</evidence>
<dbReference type="EMBL" id="CP012174">
    <property type="protein sequence ID" value="AKV77899.1"/>
    <property type="molecule type" value="Genomic_DNA"/>
</dbReference>
<evidence type="ECO:0000313" key="5">
    <source>
        <dbReference type="EMBL" id="AKV80144.1"/>
    </source>
</evidence>
<proteinExistence type="predicted"/>
<dbReference type="OMA" id="KWIDIYF"/>
<name>A0A088E351_9CREN</name>
<evidence type="ECO:0000313" key="8">
    <source>
        <dbReference type="Proteomes" id="UP000056255"/>
    </source>
</evidence>
<dbReference type="EMBL" id="CP012172">
    <property type="protein sequence ID" value="AKV73410.1"/>
    <property type="molecule type" value="Genomic_DNA"/>
</dbReference>
<dbReference type="EMBL" id="CP012176">
    <property type="protein sequence ID" value="AKV82386.1"/>
    <property type="molecule type" value="Genomic_DNA"/>
</dbReference>
<sequence>MRVSKDFLEKVERDSCVPYRDSEVVCLTEDLPGSDNVPVQLEVDREGGNVLLRHVIMDREDNPLYVEYFIDRNFLESISSTKTVSILFVNVEGDIRKRFSIPLSDEDIRLIRSEMRIGS</sequence>
<evidence type="ECO:0000313" key="9">
    <source>
        <dbReference type="Proteomes" id="UP000061362"/>
    </source>
</evidence>
<dbReference type="Proteomes" id="UP000062398">
    <property type="component" value="Chromosome"/>
</dbReference>
<dbReference type="EMBL" id="CP012173">
    <property type="protein sequence ID" value="AKV75653.1"/>
    <property type="molecule type" value="Genomic_DNA"/>
</dbReference>
<dbReference type="AlphaFoldDB" id="A0A088E351"/>
<evidence type="ECO:0000313" key="4">
    <source>
        <dbReference type="EMBL" id="AKV77899.1"/>
    </source>
</evidence>
<evidence type="ECO:0000313" key="3">
    <source>
        <dbReference type="EMBL" id="AKV75653.1"/>
    </source>
</evidence>
<evidence type="ECO:0000313" key="10">
    <source>
        <dbReference type="Proteomes" id="UP000062398"/>
    </source>
</evidence>
<evidence type="ECO:0000313" key="11">
    <source>
        <dbReference type="Proteomes" id="UP000062475"/>
    </source>
</evidence>
<dbReference type="Proteomes" id="UP000061362">
    <property type="component" value="Chromosome"/>
</dbReference>
<reference evidence="9 10" key="2">
    <citation type="journal article" date="2015" name="Genome Announc.">
        <title>Complete Genome Sequences of Evolved Arsenate-Resistant Metallosphaera sedula Strains.</title>
        <authorList>
            <person name="Ai C."/>
            <person name="McCarthy S."/>
            <person name="Schackwitz W."/>
            <person name="Martin J."/>
            <person name="Lipzen A."/>
            <person name="Blum P."/>
        </authorList>
    </citation>
    <scope>NUCLEOTIDE SEQUENCE [LARGE SCALE GENOMIC DNA]</scope>
    <source>
        <strain evidence="4 10">ARS120-1</strain>
        <strain evidence="5 9">ARS120-2</strain>
        <strain evidence="2 12">ARS50-1</strain>
        <strain evidence="3 11">ARS50-2</strain>
    </source>
</reference>
<dbReference type="GeneID" id="91754689"/>
<dbReference type="EMBL" id="CP012175">
    <property type="protein sequence ID" value="AKV80144.1"/>
    <property type="molecule type" value="Genomic_DNA"/>
</dbReference>
<reference evidence="6 8" key="3">
    <citation type="submission" date="2015-07" db="EMBL/GenBank/DDBJ databases">
        <title>Physiological, transcriptional responses and genome re-sequencing of acid resistant extremely thermoacidophilic Metallosphaera sedula SARC-M1.</title>
        <authorList>
            <person name="Ai C."/>
            <person name="McCarthy S."/>
            <person name="Eckrich V."/>
            <person name="Rudrappa D."/>
            <person name="Qiu G."/>
            <person name="Blum P."/>
        </authorList>
    </citation>
    <scope>NUCLEOTIDE SEQUENCE [LARGE SCALE GENOMIC DNA]</scope>
    <source>
        <strain evidence="6 8">SARC-M1</strain>
    </source>
</reference>
<dbReference type="RefSeq" id="WP_011921389.1">
    <property type="nucleotide sequence ID" value="NZ_AP019770.1"/>
</dbReference>
<reference evidence="1 7" key="1">
    <citation type="journal article" date="2014" name="J. Bacteriol.">
        <title>Role of an Archaeal PitA Transporter in the Copper and Arsenic Resistance of Metallosphaera sedula, an Extreme Thermoacidophile.</title>
        <authorList>
            <person name="McCarthy S."/>
            <person name="Ai C."/>
            <person name="Wheaton G."/>
            <person name="Tevatia R."/>
            <person name="Eckrich V."/>
            <person name="Kelly R."/>
            <person name="Blum P."/>
        </authorList>
    </citation>
    <scope>NUCLEOTIDE SEQUENCE [LARGE SCALE GENOMIC DNA]</scope>
    <source>
        <strain evidence="1 7">CuR1</strain>
    </source>
</reference>
<evidence type="ECO:0000313" key="1">
    <source>
        <dbReference type="EMBL" id="AIM26408.1"/>
    </source>
</evidence>
<dbReference type="OrthoDB" id="34537at2157"/>
<dbReference type="PATRIC" id="fig|43687.5.peg.248"/>